<feature type="transmembrane region" description="Helical" evidence="1">
    <location>
        <begin position="146"/>
        <end position="171"/>
    </location>
</feature>
<evidence type="ECO:0000313" key="3">
    <source>
        <dbReference type="Proteomes" id="UP001595925"/>
    </source>
</evidence>
<accession>A0ABD5QLI5</accession>
<keyword evidence="1" id="KW-0472">Membrane</keyword>
<comment type="caution">
    <text evidence="2">The sequence shown here is derived from an EMBL/GenBank/DDBJ whole genome shotgun (WGS) entry which is preliminary data.</text>
</comment>
<sequence>MNREQLTDLWRRFVPVHPLPWGLAIGIGLLITLAVAASTDLLTLPTLESENVSEFIRQADGNVQYIMIFVMAAVPVLEILIVIPIGIGLGLNPFAVAAFAFLGNVLPIYGIIVLYERLKTWWEDWTGSRSDPSKQKKRALVLWNRYGLPGLALVSPVATGVHLAAALALTVGSRKRSVAVWMTGAIALWTILLTAGTYYGIGYITGL</sequence>
<keyword evidence="1" id="KW-0812">Transmembrane</keyword>
<organism evidence="2 3">
    <name type="scientific">Saliphagus infecundisoli</name>
    <dbReference type="NCBI Taxonomy" id="1849069"/>
    <lineage>
        <taxon>Archaea</taxon>
        <taxon>Methanobacteriati</taxon>
        <taxon>Methanobacteriota</taxon>
        <taxon>Stenosarchaea group</taxon>
        <taxon>Halobacteria</taxon>
        <taxon>Halobacteriales</taxon>
        <taxon>Natrialbaceae</taxon>
        <taxon>Saliphagus</taxon>
    </lineage>
</organism>
<protein>
    <submittedName>
        <fullName evidence="2">Small multi-drug export protein</fullName>
    </submittedName>
</protein>
<dbReference type="InterPro" id="IPR009577">
    <property type="entry name" value="Sm_multidrug_ex"/>
</dbReference>
<dbReference type="AlphaFoldDB" id="A0ABD5QLI5"/>
<evidence type="ECO:0000256" key="1">
    <source>
        <dbReference type="SAM" id="Phobius"/>
    </source>
</evidence>
<feature type="transmembrane region" description="Helical" evidence="1">
    <location>
        <begin position="178"/>
        <end position="201"/>
    </location>
</feature>
<name>A0ABD5QLI5_9EURY</name>
<reference evidence="2 3" key="1">
    <citation type="journal article" date="2019" name="Int. J. Syst. Evol. Microbiol.">
        <title>The Global Catalogue of Microorganisms (GCM) 10K type strain sequencing project: providing services to taxonomists for standard genome sequencing and annotation.</title>
        <authorList>
            <consortium name="The Broad Institute Genomics Platform"/>
            <consortium name="The Broad Institute Genome Sequencing Center for Infectious Disease"/>
            <person name="Wu L."/>
            <person name="Ma J."/>
        </authorList>
    </citation>
    <scope>NUCLEOTIDE SEQUENCE [LARGE SCALE GENOMIC DNA]</scope>
    <source>
        <strain evidence="2 3">CGMCC 1.15824</strain>
    </source>
</reference>
<evidence type="ECO:0000313" key="2">
    <source>
        <dbReference type="EMBL" id="MFC4990505.1"/>
    </source>
</evidence>
<dbReference type="Proteomes" id="UP001595925">
    <property type="component" value="Unassembled WGS sequence"/>
</dbReference>
<gene>
    <name evidence="2" type="ORF">ACFPFO_22695</name>
</gene>
<dbReference type="Pfam" id="PF06695">
    <property type="entry name" value="Sm_multidrug_ex"/>
    <property type="match status" value="1"/>
</dbReference>
<keyword evidence="3" id="KW-1185">Reference proteome</keyword>
<feature type="transmembrane region" description="Helical" evidence="1">
    <location>
        <begin position="21"/>
        <end position="43"/>
    </location>
</feature>
<proteinExistence type="predicted"/>
<feature type="transmembrane region" description="Helical" evidence="1">
    <location>
        <begin position="94"/>
        <end position="115"/>
    </location>
</feature>
<dbReference type="EMBL" id="JBHSJG010000075">
    <property type="protein sequence ID" value="MFC4990505.1"/>
    <property type="molecule type" value="Genomic_DNA"/>
</dbReference>
<dbReference type="RefSeq" id="WP_224829961.1">
    <property type="nucleotide sequence ID" value="NZ_JAIVEF010000033.1"/>
</dbReference>
<keyword evidence="1" id="KW-1133">Transmembrane helix</keyword>
<feature type="transmembrane region" description="Helical" evidence="1">
    <location>
        <begin position="63"/>
        <end position="87"/>
    </location>
</feature>